<feature type="transmembrane region" description="Helical" evidence="9">
    <location>
        <begin position="439"/>
        <end position="456"/>
    </location>
</feature>
<name>A0ABP5XX66_9ACTN</name>
<evidence type="ECO:0000256" key="6">
    <source>
        <dbReference type="ARBA" id="ARBA00023136"/>
    </source>
</evidence>
<evidence type="ECO:0000256" key="1">
    <source>
        <dbReference type="ARBA" id="ARBA00004651"/>
    </source>
</evidence>
<proteinExistence type="inferred from homology"/>
<feature type="transmembrane region" description="Helical" evidence="9">
    <location>
        <begin position="103"/>
        <end position="121"/>
    </location>
</feature>
<evidence type="ECO:0000313" key="11">
    <source>
        <dbReference type="Proteomes" id="UP001501358"/>
    </source>
</evidence>
<keyword evidence="6 9" id="KW-0472">Membrane</keyword>
<protein>
    <recommendedName>
        <fullName evidence="12">DUF2029 domain-containing protein</fullName>
    </recommendedName>
</protein>
<feature type="region of interest" description="Disordered" evidence="8">
    <location>
        <begin position="464"/>
        <end position="506"/>
    </location>
</feature>
<feature type="transmembrane region" description="Helical" evidence="9">
    <location>
        <begin position="258"/>
        <end position="280"/>
    </location>
</feature>
<keyword evidence="3" id="KW-0808">Transferase</keyword>
<feature type="transmembrane region" description="Helical" evidence="9">
    <location>
        <begin position="357"/>
        <end position="387"/>
    </location>
</feature>
<keyword evidence="11" id="KW-1185">Reference proteome</keyword>
<keyword evidence="4 9" id="KW-0812">Transmembrane</keyword>
<dbReference type="Pfam" id="PF09594">
    <property type="entry name" value="GT87"/>
    <property type="match status" value="1"/>
</dbReference>
<feature type="compositionally biased region" description="Gly residues" evidence="8">
    <location>
        <begin position="468"/>
        <end position="482"/>
    </location>
</feature>
<dbReference type="EMBL" id="BAAATA010000001">
    <property type="protein sequence ID" value="GAA2470631.1"/>
    <property type="molecule type" value="Genomic_DNA"/>
</dbReference>
<dbReference type="InterPro" id="IPR018584">
    <property type="entry name" value="GT87"/>
</dbReference>
<evidence type="ECO:0000256" key="8">
    <source>
        <dbReference type="SAM" id="MobiDB-lite"/>
    </source>
</evidence>
<sequence length="506" mass="51739">MPNAFLVRPSAPRYCRPVTATPSRTFPARARGRTAGRVRAALRRGPVPAAAVLCLLSFAGFWAAQRAAEVSMIDLMVYRAEGWTVRTGGDLYAMRATHAELPATYPPFAALLFVPLTWVGTGTMRTAATAGNLALLVALVHLSLRLLDRAGPPGELRGPARPAAVLLVSALAVWCEPVWTTLRYGQVNLLLAVLVLWDLTRRPGHRWAGAGIGLAAGIKLTPGLFALFLALVGIAHAARAARGPGGAAGAGPRLWNPWLRAAATAAACFASTVLVAALALPADSRRFWTGAVFAAGRVGFAEDTANQSLRGLLARALHTGDPGVWWAVTAAVVAACGLAVAVGAAAAGPALPHGHAWAVVTAAVTALLVSPVSWSHHWVWGVPLVLLLGREAARRRSRVWGAGAGAAGLVFCSFGIWLVPHGEGRLELHQSAGEAALSALYPAAGAAFLLLAAAVLRQAVASGDGDVDGNGNGDGGPGRGPGPGRPHAARGRTPSAASAPGGGSAG</sequence>
<organism evidence="10 11">
    <name type="scientific">Streptomyces thermolineatus</name>
    <dbReference type="NCBI Taxonomy" id="44033"/>
    <lineage>
        <taxon>Bacteria</taxon>
        <taxon>Bacillati</taxon>
        <taxon>Actinomycetota</taxon>
        <taxon>Actinomycetes</taxon>
        <taxon>Kitasatosporales</taxon>
        <taxon>Streptomycetaceae</taxon>
        <taxon>Streptomyces</taxon>
    </lineage>
</organism>
<dbReference type="Proteomes" id="UP001501358">
    <property type="component" value="Unassembled WGS sequence"/>
</dbReference>
<evidence type="ECO:0000256" key="4">
    <source>
        <dbReference type="ARBA" id="ARBA00022692"/>
    </source>
</evidence>
<keyword evidence="2" id="KW-1003">Cell membrane</keyword>
<evidence type="ECO:0000256" key="7">
    <source>
        <dbReference type="ARBA" id="ARBA00024033"/>
    </source>
</evidence>
<evidence type="ECO:0000256" key="2">
    <source>
        <dbReference type="ARBA" id="ARBA00022475"/>
    </source>
</evidence>
<evidence type="ECO:0000313" key="10">
    <source>
        <dbReference type="EMBL" id="GAA2470631.1"/>
    </source>
</evidence>
<keyword evidence="5 9" id="KW-1133">Transmembrane helix</keyword>
<evidence type="ECO:0000256" key="5">
    <source>
        <dbReference type="ARBA" id="ARBA00022989"/>
    </source>
</evidence>
<accession>A0ABP5XX66</accession>
<gene>
    <name evidence="10" type="ORF">GCM10010406_02780</name>
</gene>
<comment type="subcellular location">
    <subcellularLocation>
        <location evidence="1">Cell membrane</location>
        <topology evidence="1">Multi-pass membrane protein</topology>
    </subcellularLocation>
</comment>
<evidence type="ECO:0000256" key="9">
    <source>
        <dbReference type="SAM" id="Phobius"/>
    </source>
</evidence>
<evidence type="ECO:0008006" key="12">
    <source>
        <dbReference type="Google" id="ProtNLM"/>
    </source>
</evidence>
<reference evidence="11" key="1">
    <citation type="journal article" date="2019" name="Int. J. Syst. Evol. Microbiol.">
        <title>The Global Catalogue of Microorganisms (GCM) 10K type strain sequencing project: providing services to taxonomists for standard genome sequencing and annotation.</title>
        <authorList>
            <consortium name="The Broad Institute Genomics Platform"/>
            <consortium name="The Broad Institute Genome Sequencing Center for Infectious Disease"/>
            <person name="Wu L."/>
            <person name="Ma J."/>
        </authorList>
    </citation>
    <scope>NUCLEOTIDE SEQUENCE [LARGE SCALE GENOMIC DNA]</scope>
    <source>
        <strain evidence="11">JCM 6307</strain>
    </source>
</reference>
<feature type="transmembrane region" description="Helical" evidence="9">
    <location>
        <begin position="212"/>
        <end position="238"/>
    </location>
</feature>
<evidence type="ECO:0000256" key="3">
    <source>
        <dbReference type="ARBA" id="ARBA00022679"/>
    </source>
</evidence>
<feature type="transmembrane region" description="Helical" evidence="9">
    <location>
        <begin position="324"/>
        <end position="351"/>
    </location>
</feature>
<feature type="transmembrane region" description="Helical" evidence="9">
    <location>
        <begin position="399"/>
        <end position="419"/>
    </location>
</feature>
<comment type="caution">
    <text evidence="10">The sequence shown here is derived from an EMBL/GenBank/DDBJ whole genome shotgun (WGS) entry which is preliminary data.</text>
</comment>
<feature type="transmembrane region" description="Helical" evidence="9">
    <location>
        <begin position="47"/>
        <end position="64"/>
    </location>
</feature>
<comment type="similarity">
    <text evidence="7">Belongs to the glycosyltransferase 87 family.</text>
</comment>